<proteinExistence type="predicted"/>
<evidence type="ECO:0000313" key="3">
    <source>
        <dbReference type="EMBL" id="CAL6020602.1"/>
    </source>
</evidence>
<protein>
    <submittedName>
        <fullName evidence="1">Uncharacterized protein</fullName>
    </submittedName>
</protein>
<reference evidence="3 5" key="2">
    <citation type="submission" date="2024-07" db="EMBL/GenBank/DDBJ databases">
        <authorList>
            <person name="Akdeniz Z."/>
        </authorList>
    </citation>
    <scope>NUCLEOTIDE SEQUENCE [LARGE SCALE GENOMIC DNA]</scope>
</reference>
<accession>A0AA86QHM1</accession>
<reference evidence="1" key="1">
    <citation type="submission" date="2023-06" db="EMBL/GenBank/DDBJ databases">
        <authorList>
            <person name="Kurt Z."/>
        </authorList>
    </citation>
    <scope>NUCLEOTIDE SEQUENCE</scope>
</reference>
<dbReference type="AlphaFoldDB" id="A0AA86QHM1"/>
<name>A0AA86QHM1_9EUKA</name>
<evidence type="ECO:0000313" key="5">
    <source>
        <dbReference type="Proteomes" id="UP001642409"/>
    </source>
</evidence>
<sequence length="793" mass="84206">MINGSCVQISCEVQGQQSINGICQCTNINAYVQGDTCVCPLYSTVVGNTCLCNTISGQVMIKGQCVCPTNGAIIRNGSCSCGQNSLNISNTCSCPTGSTLQAGVCTCTSLNSYIQGSTCVCPQYSSLIGNVCTCPQYSQLNGNICTCNLASGFIMNAGVCKCATNGAFIINNTCTCGINSLNTSNTCSCPVNSSLIGGNCTCTIIGQTMQNSVCLCPLGQTLIGGTCKETIYQIDSTDNFLKCNQGTYITSFDISIITNSINSGNFSNGFVFSSNKSITNAFINIISGVYTVVNPLFQSQSVFSNIKIQIETQSVSCGSILTQSSVVTIYQMNIISKDNSLITVSSDSQLNIFTQFTTQVTINNLLVNLSISVSSGDISLINNIRGLLNVSGYHVLGKYQSTATVAMIGIYVNQATVNLIQVNFQPYVYQIGNQSSYIFSQINNSSLSLTNIAIILGNSTINQITTQISSSTNFIFQYGGIACNSNISTIAINNYLSDCYLNINTGYVSDSGILVGNISVNSSITIQNVCMQQNIISTQLNSFGLVGQNFGNIQLNQLALQLSIQADVSYFGLVGYQLDDSDISNIIISVNTTGTTCVAGVFGYLEETTSSIQNISVIHSNIICTKIYVGSIIGNLNSSAYIFNSSVSLTKISGSSFVAGFIGRSFYNTSISNSSIQLTYIFSSSYFAGGFVGAVSSDILLQNSKIVLSNLTVTNQYCGGLLGTTFDSLVKIQNSSVQQVRLFGSHTGIVCYNDQAITNFVVTNSFSSGNYINNILQNNCASLSNNWSVLQCA</sequence>
<keyword evidence="5" id="KW-1185">Reference proteome</keyword>
<dbReference type="Proteomes" id="UP001642409">
    <property type="component" value="Unassembled WGS sequence"/>
</dbReference>
<dbReference type="EMBL" id="CATOUU010000838">
    <property type="protein sequence ID" value="CAI9953299.1"/>
    <property type="molecule type" value="Genomic_DNA"/>
</dbReference>
<dbReference type="EMBL" id="CATOUU010000922">
    <property type="protein sequence ID" value="CAI9959645.1"/>
    <property type="molecule type" value="Genomic_DNA"/>
</dbReference>
<dbReference type="EMBL" id="CAXDID020000294">
    <property type="protein sequence ID" value="CAL6072147.1"/>
    <property type="molecule type" value="Genomic_DNA"/>
</dbReference>
<evidence type="ECO:0000313" key="4">
    <source>
        <dbReference type="EMBL" id="CAL6072147.1"/>
    </source>
</evidence>
<organism evidence="1">
    <name type="scientific">Hexamita inflata</name>
    <dbReference type="NCBI Taxonomy" id="28002"/>
    <lineage>
        <taxon>Eukaryota</taxon>
        <taxon>Metamonada</taxon>
        <taxon>Diplomonadida</taxon>
        <taxon>Hexamitidae</taxon>
        <taxon>Hexamitinae</taxon>
        <taxon>Hexamita</taxon>
    </lineage>
</organism>
<comment type="caution">
    <text evidence="1">The sequence shown here is derived from an EMBL/GenBank/DDBJ whole genome shotgun (WGS) entry which is preliminary data.</text>
</comment>
<evidence type="ECO:0000313" key="1">
    <source>
        <dbReference type="EMBL" id="CAI9953299.1"/>
    </source>
</evidence>
<evidence type="ECO:0000313" key="2">
    <source>
        <dbReference type="EMBL" id="CAI9959645.1"/>
    </source>
</evidence>
<dbReference type="Gene3D" id="2.160.20.110">
    <property type="match status" value="1"/>
</dbReference>
<dbReference type="EMBL" id="CAXDID020000086">
    <property type="protein sequence ID" value="CAL6020602.1"/>
    <property type="molecule type" value="Genomic_DNA"/>
</dbReference>
<gene>
    <name evidence="3" type="ORF">HINF_LOCUS27623</name>
    <name evidence="1" type="ORF">HINF_LOCUS40944</name>
    <name evidence="2" type="ORF">HINF_LOCUS47290</name>
    <name evidence="4" type="ORF">HINF_LOCUS55483</name>
</gene>